<evidence type="ECO:0000256" key="5">
    <source>
        <dbReference type="ARBA" id="ARBA00022989"/>
    </source>
</evidence>
<evidence type="ECO:0000313" key="12">
    <source>
        <dbReference type="Proteomes" id="UP001500604"/>
    </source>
</evidence>
<keyword evidence="6 7" id="KW-0472">Membrane</keyword>
<evidence type="ECO:0000259" key="8">
    <source>
        <dbReference type="Pfam" id="PF00924"/>
    </source>
</evidence>
<accession>A0ABP8V9I3</accession>
<dbReference type="Pfam" id="PF21082">
    <property type="entry name" value="MS_channel_3rd"/>
    <property type="match status" value="1"/>
</dbReference>
<gene>
    <name evidence="11" type="ORF">GCM10023116_39490</name>
</gene>
<dbReference type="InterPro" id="IPR010920">
    <property type="entry name" value="LSM_dom_sf"/>
</dbReference>
<dbReference type="Gene3D" id="1.10.287.1260">
    <property type="match status" value="1"/>
</dbReference>
<keyword evidence="4 7" id="KW-0812">Transmembrane</keyword>
<feature type="domain" description="Mechanosensitive ion channel transmembrane helices 2/3" evidence="10">
    <location>
        <begin position="142"/>
        <end position="183"/>
    </location>
</feature>
<evidence type="ECO:0000256" key="6">
    <source>
        <dbReference type="ARBA" id="ARBA00023136"/>
    </source>
</evidence>
<dbReference type="InterPro" id="IPR049278">
    <property type="entry name" value="MS_channel_C"/>
</dbReference>
<dbReference type="InterPro" id="IPR011066">
    <property type="entry name" value="MscS_channel_C_sf"/>
</dbReference>
<proteinExistence type="inferred from homology"/>
<dbReference type="SUPFAM" id="SSF82861">
    <property type="entry name" value="Mechanosensitive channel protein MscS (YggB), transmembrane region"/>
    <property type="match status" value="1"/>
</dbReference>
<protein>
    <submittedName>
        <fullName evidence="11">Mechanosensitive ion channel family protein</fullName>
    </submittedName>
</protein>
<feature type="transmembrane region" description="Helical" evidence="7">
    <location>
        <begin position="19"/>
        <end position="37"/>
    </location>
</feature>
<dbReference type="PANTHER" id="PTHR43634">
    <property type="entry name" value="OW CONDUCTANCE MECHANOSENSITIVE CHANNEL"/>
    <property type="match status" value="1"/>
</dbReference>
<evidence type="ECO:0000313" key="11">
    <source>
        <dbReference type="EMBL" id="GAA4651665.1"/>
    </source>
</evidence>
<dbReference type="InterPro" id="IPR011014">
    <property type="entry name" value="MscS_channel_TM-2"/>
</dbReference>
<keyword evidence="5 7" id="KW-1133">Transmembrane helix</keyword>
<dbReference type="SUPFAM" id="SSF50182">
    <property type="entry name" value="Sm-like ribonucleoproteins"/>
    <property type="match status" value="1"/>
</dbReference>
<feature type="transmembrane region" description="Helical" evidence="7">
    <location>
        <begin position="162"/>
        <end position="182"/>
    </location>
</feature>
<feature type="domain" description="Mechanosensitive ion channel MscS" evidence="8">
    <location>
        <begin position="184"/>
        <end position="253"/>
    </location>
</feature>
<dbReference type="RefSeq" id="WP_345198084.1">
    <property type="nucleotide sequence ID" value="NZ_BAABFL010000459.1"/>
</dbReference>
<dbReference type="Pfam" id="PF00924">
    <property type="entry name" value="MS_channel_2nd"/>
    <property type="match status" value="1"/>
</dbReference>
<dbReference type="InterPro" id="IPR049142">
    <property type="entry name" value="MS_channel_1st"/>
</dbReference>
<comment type="caution">
    <text evidence="11">The sequence shown here is derived from an EMBL/GenBank/DDBJ whole genome shotgun (WGS) entry which is preliminary data.</text>
</comment>
<dbReference type="EMBL" id="BAABFL010000459">
    <property type="protein sequence ID" value="GAA4651665.1"/>
    <property type="molecule type" value="Genomic_DNA"/>
</dbReference>
<dbReference type="InterPro" id="IPR045042">
    <property type="entry name" value="YnaI-like"/>
</dbReference>
<dbReference type="Proteomes" id="UP001500604">
    <property type="component" value="Unassembled WGS sequence"/>
</dbReference>
<dbReference type="InterPro" id="IPR006685">
    <property type="entry name" value="MscS_channel_2nd"/>
</dbReference>
<evidence type="ECO:0000259" key="10">
    <source>
        <dbReference type="Pfam" id="PF21088"/>
    </source>
</evidence>
<evidence type="ECO:0000256" key="4">
    <source>
        <dbReference type="ARBA" id="ARBA00022692"/>
    </source>
</evidence>
<evidence type="ECO:0000256" key="2">
    <source>
        <dbReference type="ARBA" id="ARBA00008017"/>
    </source>
</evidence>
<organism evidence="11 12">
    <name type="scientific">Kistimonas scapharcae</name>
    <dbReference type="NCBI Taxonomy" id="1036133"/>
    <lineage>
        <taxon>Bacteria</taxon>
        <taxon>Pseudomonadati</taxon>
        <taxon>Pseudomonadota</taxon>
        <taxon>Gammaproteobacteria</taxon>
        <taxon>Oceanospirillales</taxon>
        <taxon>Endozoicomonadaceae</taxon>
        <taxon>Kistimonas</taxon>
    </lineage>
</organism>
<dbReference type="Pfam" id="PF21088">
    <property type="entry name" value="MS_channel_1st"/>
    <property type="match status" value="1"/>
</dbReference>
<dbReference type="SUPFAM" id="SSF82689">
    <property type="entry name" value="Mechanosensitive channel protein MscS (YggB), C-terminal domain"/>
    <property type="match status" value="1"/>
</dbReference>
<name>A0ABP8V9I3_9GAMM</name>
<dbReference type="InterPro" id="IPR023408">
    <property type="entry name" value="MscS_beta-dom_sf"/>
</dbReference>
<evidence type="ECO:0000259" key="9">
    <source>
        <dbReference type="Pfam" id="PF21082"/>
    </source>
</evidence>
<feature type="domain" description="Mechanosensitive ion channel MscS C-terminal" evidence="9">
    <location>
        <begin position="262"/>
        <end position="346"/>
    </location>
</feature>
<dbReference type="Gene3D" id="3.30.70.100">
    <property type="match status" value="1"/>
</dbReference>
<evidence type="ECO:0000256" key="7">
    <source>
        <dbReference type="SAM" id="Phobius"/>
    </source>
</evidence>
<sequence>MAVIDYEALFRFIQDRDGWIFHIGLILLATLAAHGLMQIVLKRLEAGFSRTTTLWDDAFILALRTPVLLIIWVAGISFAGDVAQNETGAAIFKAIDSIRDLIVIGVVSWFCIRFIREVERKILSSTSNARHLDQTTAQALSKLLKAVVIISAVLVAMQTRGFSISGLLAFGGVGGLAVGFAAKDMLANFFGGFMIYLDRPFKVGDWIRSPDKNIEGVVEYIGWRQTRIRTFDQRPLYVPNATFSSISVENPSRMRNRRINEVIGIRYRDAHCIIQILDDIRDYLANNPEIAKDRTLMVNFTRFGGSSLDFFIYCFTKTTDWVMFEQIKENVLLRIMAIIHSHGADIAFPTTTLDIPDPLPMSVQADTPEGSVEGDAS</sequence>
<evidence type="ECO:0000256" key="3">
    <source>
        <dbReference type="ARBA" id="ARBA00022475"/>
    </source>
</evidence>
<dbReference type="PANTHER" id="PTHR43634:SF2">
    <property type="entry name" value="LOW CONDUCTANCE MECHANOSENSITIVE CHANNEL YNAI"/>
    <property type="match status" value="1"/>
</dbReference>
<comment type="similarity">
    <text evidence="2">Belongs to the MscS (TC 1.A.23) family.</text>
</comment>
<dbReference type="Gene3D" id="2.30.30.60">
    <property type="match status" value="1"/>
</dbReference>
<feature type="transmembrane region" description="Helical" evidence="7">
    <location>
        <begin position="58"/>
        <end position="78"/>
    </location>
</feature>
<comment type="subcellular location">
    <subcellularLocation>
        <location evidence="1">Cell membrane</location>
        <topology evidence="1">Multi-pass membrane protein</topology>
    </subcellularLocation>
</comment>
<evidence type="ECO:0000256" key="1">
    <source>
        <dbReference type="ARBA" id="ARBA00004651"/>
    </source>
</evidence>
<keyword evidence="12" id="KW-1185">Reference proteome</keyword>
<keyword evidence="3" id="KW-1003">Cell membrane</keyword>
<reference evidence="12" key="1">
    <citation type="journal article" date="2019" name="Int. J. Syst. Evol. Microbiol.">
        <title>The Global Catalogue of Microorganisms (GCM) 10K type strain sequencing project: providing services to taxonomists for standard genome sequencing and annotation.</title>
        <authorList>
            <consortium name="The Broad Institute Genomics Platform"/>
            <consortium name="The Broad Institute Genome Sequencing Center for Infectious Disease"/>
            <person name="Wu L."/>
            <person name="Ma J."/>
        </authorList>
    </citation>
    <scope>NUCLEOTIDE SEQUENCE [LARGE SCALE GENOMIC DNA]</scope>
    <source>
        <strain evidence="12">JCM 17805</strain>
    </source>
</reference>